<accession>A0A1I6LPU4</accession>
<evidence type="ECO:0000313" key="2">
    <source>
        <dbReference type="EMBL" id="SFS05495.1"/>
    </source>
</evidence>
<feature type="transmembrane region" description="Helical" evidence="1">
    <location>
        <begin position="20"/>
        <end position="42"/>
    </location>
</feature>
<feature type="transmembrane region" description="Helical" evidence="1">
    <location>
        <begin position="125"/>
        <end position="142"/>
    </location>
</feature>
<feature type="transmembrane region" description="Helical" evidence="1">
    <location>
        <begin position="87"/>
        <end position="105"/>
    </location>
</feature>
<dbReference type="EMBL" id="FOZK01000003">
    <property type="protein sequence ID" value="SFS05495.1"/>
    <property type="molecule type" value="Genomic_DNA"/>
</dbReference>
<feature type="transmembrane region" description="Helical" evidence="1">
    <location>
        <begin position="54"/>
        <end position="75"/>
    </location>
</feature>
<name>A0A1I6LPU4_9EURY</name>
<sequence length="244" mass="25641">MIAAVELGLDLVGGNPNLTFIFFVALVLLGVLGLRFTFYAYRNDRAAELAGQDALWRTLAFVGVTAVLFALLGVVDIVSSLQTPYRRGVMLAHVLLLALVLQSLYRNSVPTGTPGSGAVGPGRPFWLAGALVVVTVIVGTAWNADHHAVVALEGIAALAFLAVGFVVGRRGTSASRVQGTVVDTLLRHLLPVLLFASLIPITGLAVVAGLDQVIVLHIQVVFVIMTATALMTATIKLRQNLAGL</sequence>
<keyword evidence="1" id="KW-0472">Membrane</keyword>
<keyword evidence="1" id="KW-0812">Transmembrane</keyword>
<feature type="transmembrane region" description="Helical" evidence="1">
    <location>
        <begin position="148"/>
        <end position="168"/>
    </location>
</feature>
<dbReference type="AlphaFoldDB" id="A0A1I6LPU4"/>
<keyword evidence="3" id="KW-1185">Reference proteome</keyword>
<feature type="transmembrane region" description="Helical" evidence="1">
    <location>
        <begin position="189"/>
        <end position="208"/>
    </location>
</feature>
<gene>
    <name evidence="2" type="ORF">SAMN05216559_2865</name>
</gene>
<protein>
    <submittedName>
        <fullName evidence="2">Uncharacterized protein</fullName>
    </submittedName>
</protein>
<organism evidence="2 3">
    <name type="scientific">Halomicrobium zhouii</name>
    <dbReference type="NCBI Taxonomy" id="767519"/>
    <lineage>
        <taxon>Archaea</taxon>
        <taxon>Methanobacteriati</taxon>
        <taxon>Methanobacteriota</taxon>
        <taxon>Stenosarchaea group</taxon>
        <taxon>Halobacteria</taxon>
        <taxon>Halobacteriales</taxon>
        <taxon>Haloarculaceae</taxon>
        <taxon>Halomicrobium</taxon>
    </lineage>
</organism>
<proteinExistence type="predicted"/>
<dbReference type="RefSeq" id="WP_089817234.1">
    <property type="nucleotide sequence ID" value="NZ_FOZK01000003.1"/>
</dbReference>
<dbReference type="STRING" id="767519.SAMN05216559_2865"/>
<evidence type="ECO:0000256" key="1">
    <source>
        <dbReference type="SAM" id="Phobius"/>
    </source>
</evidence>
<reference evidence="2 3" key="1">
    <citation type="submission" date="2016-10" db="EMBL/GenBank/DDBJ databases">
        <authorList>
            <person name="de Groot N.N."/>
        </authorList>
    </citation>
    <scope>NUCLEOTIDE SEQUENCE [LARGE SCALE GENOMIC DNA]</scope>
    <source>
        <strain evidence="2 3">CGMCC 1.10457</strain>
    </source>
</reference>
<dbReference type="Proteomes" id="UP000199062">
    <property type="component" value="Unassembled WGS sequence"/>
</dbReference>
<keyword evidence="1" id="KW-1133">Transmembrane helix</keyword>
<evidence type="ECO:0000313" key="3">
    <source>
        <dbReference type="Proteomes" id="UP000199062"/>
    </source>
</evidence>
<dbReference type="OrthoDB" id="268275at2157"/>
<feature type="transmembrane region" description="Helical" evidence="1">
    <location>
        <begin position="214"/>
        <end position="235"/>
    </location>
</feature>